<keyword evidence="14" id="KW-1185">Reference proteome</keyword>
<accession>A0A1U9NLP5</accession>
<keyword evidence="9" id="KW-0963">Cytoplasm</keyword>
<evidence type="ECO:0000259" key="12">
    <source>
        <dbReference type="Pfam" id="PF20979"/>
    </source>
</evidence>
<dbReference type="PANTHER" id="PTHR11587:SF2">
    <property type="entry name" value="ARGININOSUCCINATE SYNTHASE"/>
    <property type="match status" value="1"/>
</dbReference>
<dbReference type="FunFam" id="3.40.50.620:FF:000019">
    <property type="entry name" value="Argininosuccinate synthase"/>
    <property type="match status" value="1"/>
</dbReference>
<feature type="region of interest" description="Disordered" evidence="10">
    <location>
        <begin position="400"/>
        <end position="433"/>
    </location>
</feature>
<dbReference type="PROSITE" id="PS00565">
    <property type="entry name" value="ARGININOSUCCIN_SYN_2"/>
    <property type="match status" value="1"/>
</dbReference>
<dbReference type="Gene3D" id="3.90.1260.10">
    <property type="entry name" value="Argininosuccinate synthetase, chain A, domain 2"/>
    <property type="match status" value="1"/>
</dbReference>
<dbReference type="OrthoDB" id="9801641at2"/>
<dbReference type="CDD" id="cd01999">
    <property type="entry name" value="ASS"/>
    <property type="match status" value="1"/>
</dbReference>
<evidence type="ECO:0000256" key="6">
    <source>
        <dbReference type="ARBA" id="ARBA00022605"/>
    </source>
</evidence>
<dbReference type="Pfam" id="PF00764">
    <property type="entry name" value="Arginosuc_synth"/>
    <property type="match status" value="1"/>
</dbReference>
<dbReference type="InterPro" id="IPR024074">
    <property type="entry name" value="AS_cat/multimer_dom_body"/>
</dbReference>
<dbReference type="Pfam" id="PF20979">
    <property type="entry name" value="Arginosuc_syn_C"/>
    <property type="match status" value="1"/>
</dbReference>
<dbReference type="GO" id="GO:0005737">
    <property type="term" value="C:cytoplasm"/>
    <property type="evidence" value="ECO:0007669"/>
    <property type="project" value="UniProtKB-SubCell"/>
</dbReference>
<comment type="pathway">
    <text evidence="1 9">Amino-acid biosynthesis; L-arginine biosynthesis; L-arginine from L-ornithine and carbamoyl phosphate: step 2/3.</text>
</comment>
<comment type="catalytic activity">
    <reaction evidence="9">
        <text>L-citrulline + L-aspartate + ATP = 2-(N(omega)-L-arginino)succinate + AMP + diphosphate + H(+)</text>
        <dbReference type="Rhea" id="RHEA:10932"/>
        <dbReference type="ChEBI" id="CHEBI:15378"/>
        <dbReference type="ChEBI" id="CHEBI:29991"/>
        <dbReference type="ChEBI" id="CHEBI:30616"/>
        <dbReference type="ChEBI" id="CHEBI:33019"/>
        <dbReference type="ChEBI" id="CHEBI:57472"/>
        <dbReference type="ChEBI" id="CHEBI:57743"/>
        <dbReference type="ChEBI" id="CHEBI:456215"/>
        <dbReference type="EC" id="6.3.4.5"/>
    </reaction>
</comment>
<evidence type="ECO:0000259" key="11">
    <source>
        <dbReference type="Pfam" id="PF00764"/>
    </source>
</evidence>
<feature type="binding site" evidence="9">
    <location>
        <position position="125"/>
    </location>
    <ligand>
        <name>L-aspartate</name>
        <dbReference type="ChEBI" id="CHEBI:29991"/>
    </ligand>
</feature>
<dbReference type="EMBL" id="CP019791">
    <property type="protein sequence ID" value="AQT68829.1"/>
    <property type="molecule type" value="Genomic_DNA"/>
</dbReference>
<feature type="binding site" evidence="9">
    <location>
        <position position="179"/>
    </location>
    <ligand>
        <name>L-citrulline</name>
        <dbReference type="ChEBI" id="CHEBI:57743"/>
    </ligand>
</feature>
<evidence type="ECO:0000256" key="2">
    <source>
        <dbReference type="ARBA" id="ARBA00011881"/>
    </source>
</evidence>
<evidence type="ECO:0000256" key="9">
    <source>
        <dbReference type="HAMAP-Rule" id="MF_00005"/>
    </source>
</evidence>
<dbReference type="GO" id="GO:0000053">
    <property type="term" value="P:argininosuccinate metabolic process"/>
    <property type="evidence" value="ECO:0007669"/>
    <property type="project" value="TreeGrafter"/>
</dbReference>
<feature type="binding site" evidence="9">
    <location>
        <begin position="10"/>
        <end position="18"/>
    </location>
    <ligand>
        <name>ATP</name>
        <dbReference type="ChEBI" id="CHEBI:30616"/>
    </ligand>
</feature>
<dbReference type="PANTHER" id="PTHR11587">
    <property type="entry name" value="ARGININOSUCCINATE SYNTHASE"/>
    <property type="match status" value="1"/>
</dbReference>
<feature type="domain" description="Arginosuccinate synthase C-terminal" evidence="12">
    <location>
        <begin position="178"/>
        <end position="395"/>
    </location>
</feature>
<dbReference type="GO" id="GO:0005524">
    <property type="term" value="F:ATP binding"/>
    <property type="evidence" value="ECO:0007669"/>
    <property type="project" value="UniProtKB-UniRule"/>
</dbReference>
<dbReference type="InterPro" id="IPR048267">
    <property type="entry name" value="Arginosuc_syn_N"/>
</dbReference>
<evidence type="ECO:0000256" key="8">
    <source>
        <dbReference type="ARBA" id="ARBA00022840"/>
    </source>
</evidence>
<comment type="similarity">
    <text evidence="9">Belongs to the argininosuccinate synthase family. Type 1 subfamily.</text>
</comment>
<dbReference type="SUPFAM" id="SSF69864">
    <property type="entry name" value="Argininosuccinate synthetase, C-terminal domain"/>
    <property type="match status" value="1"/>
</dbReference>
<dbReference type="InterPro" id="IPR001518">
    <property type="entry name" value="Arginosuc_synth"/>
</dbReference>
<dbReference type="EC" id="6.3.4.5" evidence="3 9"/>
<evidence type="ECO:0000256" key="10">
    <source>
        <dbReference type="SAM" id="MobiDB-lite"/>
    </source>
</evidence>
<evidence type="ECO:0000256" key="3">
    <source>
        <dbReference type="ARBA" id="ARBA00012286"/>
    </source>
</evidence>
<dbReference type="GO" id="GO:0000050">
    <property type="term" value="P:urea cycle"/>
    <property type="evidence" value="ECO:0007669"/>
    <property type="project" value="TreeGrafter"/>
</dbReference>
<feature type="binding site" evidence="9">
    <location>
        <position position="37"/>
    </location>
    <ligand>
        <name>ATP</name>
        <dbReference type="ChEBI" id="CHEBI:30616"/>
    </ligand>
</feature>
<feature type="binding site" evidence="9">
    <location>
        <position position="88"/>
    </location>
    <ligand>
        <name>L-citrulline</name>
        <dbReference type="ChEBI" id="CHEBI:57743"/>
    </ligand>
</feature>
<dbReference type="GO" id="GO:0004055">
    <property type="term" value="F:argininosuccinate synthase activity"/>
    <property type="evidence" value="ECO:0007669"/>
    <property type="project" value="UniProtKB-UniRule"/>
</dbReference>
<dbReference type="GO" id="GO:0006526">
    <property type="term" value="P:L-arginine biosynthetic process"/>
    <property type="evidence" value="ECO:0007669"/>
    <property type="project" value="UniProtKB-UniRule"/>
</dbReference>
<reference evidence="14" key="1">
    <citation type="submission" date="2017-02" db="EMBL/GenBank/DDBJ databases">
        <title>Comparative genomics and description of representatives of a novel lineage of planctomycetes thriving in anoxic sediments.</title>
        <authorList>
            <person name="Spring S."/>
            <person name="Bunk B."/>
            <person name="Sproer C."/>
        </authorList>
    </citation>
    <scope>NUCLEOTIDE SEQUENCE [LARGE SCALE GENOMIC DNA]</scope>
    <source>
        <strain evidence="14">ST-NAGAB-D1</strain>
    </source>
</reference>
<dbReference type="InterPro" id="IPR014729">
    <property type="entry name" value="Rossmann-like_a/b/a_fold"/>
</dbReference>
<dbReference type="InterPro" id="IPR023434">
    <property type="entry name" value="Arginosuc_synth_type_1_subfam"/>
</dbReference>
<dbReference type="PROSITE" id="PS00564">
    <property type="entry name" value="ARGININOSUCCIN_SYN_1"/>
    <property type="match status" value="1"/>
</dbReference>
<dbReference type="KEGG" id="alus:STSP2_02005"/>
<feature type="binding site" evidence="9">
    <location>
        <position position="124"/>
    </location>
    <ligand>
        <name>L-aspartate</name>
        <dbReference type="ChEBI" id="CHEBI:29991"/>
    </ligand>
</feature>
<dbReference type="NCBIfam" id="TIGR00032">
    <property type="entry name" value="argG"/>
    <property type="match status" value="1"/>
</dbReference>
<dbReference type="UniPathway" id="UPA00068">
    <property type="reaction ID" value="UER00113"/>
</dbReference>
<evidence type="ECO:0000313" key="14">
    <source>
        <dbReference type="Proteomes" id="UP000189674"/>
    </source>
</evidence>
<gene>
    <name evidence="9 13" type="primary">argG</name>
    <name evidence="13" type="ORF">STSP2_02005</name>
</gene>
<evidence type="ECO:0000256" key="5">
    <source>
        <dbReference type="ARBA" id="ARBA00022598"/>
    </source>
</evidence>
<feature type="binding site" evidence="9">
    <location>
        <position position="128"/>
    </location>
    <ligand>
        <name>L-citrulline</name>
        <dbReference type="ChEBI" id="CHEBI:57743"/>
    </ligand>
</feature>
<feature type="binding site" evidence="9">
    <location>
        <position position="124"/>
    </location>
    <ligand>
        <name>L-citrulline</name>
        <dbReference type="ChEBI" id="CHEBI:57743"/>
    </ligand>
</feature>
<dbReference type="NCBIfam" id="NF001770">
    <property type="entry name" value="PRK00509.1"/>
    <property type="match status" value="1"/>
</dbReference>
<keyword evidence="5 9" id="KW-0436">Ligase</keyword>
<dbReference type="InterPro" id="IPR048268">
    <property type="entry name" value="Arginosuc_syn_C"/>
</dbReference>
<dbReference type="FunFam" id="3.90.1260.10:FF:000007">
    <property type="entry name" value="Argininosuccinate synthase"/>
    <property type="match status" value="1"/>
</dbReference>
<keyword evidence="6 9" id="KW-0028">Amino-acid biosynthesis</keyword>
<feature type="domain" description="Arginosuccinate synthase-like N-terminal" evidence="11">
    <location>
        <begin position="6"/>
        <end position="169"/>
    </location>
</feature>
<dbReference type="Proteomes" id="UP000189674">
    <property type="component" value="Chromosome"/>
</dbReference>
<protein>
    <recommendedName>
        <fullName evidence="3 9">Argininosuccinate synthase</fullName>
        <ecNumber evidence="3 9">6.3.4.5</ecNumber>
    </recommendedName>
    <alternativeName>
        <fullName evidence="9">Citrulline--aspartate ligase</fullName>
    </alternativeName>
</protein>
<evidence type="ECO:0000256" key="4">
    <source>
        <dbReference type="ARBA" id="ARBA00022571"/>
    </source>
</evidence>
<dbReference type="Gene3D" id="1.20.5.470">
    <property type="entry name" value="Single helix bin"/>
    <property type="match status" value="1"/>
</dbReference>
<feature type="binding site" evidence="9">
    <location>
        <position position="118"/>
    </location>
    <ligand>
        <name>ATP</name>
        <dbReference type="ChEBI" id="CHEBI:30616"/>
    </ligand>
</feature>
<keyword evidence="7 9" id="KW-0547">Nucleotide-binding</keyword>
<feature type="binding site" evidence="9">
    <location>
        <position position="93"/>
    </location>
    <ligand>
        <name>L-citrulline</name>
        <dbReference type="ChEBI" id="CHEBI:57743"/>
    </ligand>
</feature>
<comment type="subunit">
    <text evidence="2 9">Homotetramer.</text>
</comment>
<feature type="binding site" evidence="9">
    <location>
        <position position="264"/>
    </location>
    <ligand>
        <name>L-citrulline</name>
        <dbReference type="ChEBI" id="CHEBI:57743"/>
    </ligand>
</feature>
<feature type="compositionally biased region" description="Basic residues" evidence="10">
    <location>
        <begin position="408"/>
        <end position="433"/>
    </location>
</feature>
<comment type="subcellular location">
    <subcellularLocation>
        <location evidence="9">Cytoplasm</location>
    </subcellularLocation>
</comment>
<evidence type="ECO:0000256" key="7">
    <source>
        <dbReference type="ARBA" id="ARBA00022741"/>
    </source>
</evidence>
<organism evidence="13 14">
    <name type="scientific">Anaerohalosphaera lusitana</name>
    <dbReference type="NCBI Taxonomy" id="1936003"/>
    <lineage>
        <taxon>Bacteria</taxon>
        <taxon>Pseudomonadati</taxon>
        <taxon>Planctomycetota</taxon>
        <taxon>Phycisphaerae</taxon>
        <taxon>Sedimentisphaerales</taxon>
        <taxon>Anaerohalosphaeraceae</taxon>
        <taxon>Anaerohalosphaera</taxon>
    </lineage>
</organism>
<dbReference type="AlphaFoldDB" id="A0A1U9NLP5"/>
<evidence type="ECO:0000256" key="1">
    <source>
        <dbReference type="ARBA" id="ARBA00004967"/>
    </source>
</evidence>
<feature type="binding site" evidence="9">
    <location>
        <position position="188"/>
    </location>
    <ligand>
        <name>L-citrulline</name>
        <dbReference type="ChEBI" id="CHEBI:57743"/>
    </ligand>
</feature>
<sequence>MAKKEKIVLAYSGGLDTSVILPWLKETYGYEVIAYAADVGQGAELKGIKQKARKTGAKKTYVEDLRKEFVEDYVWPTLKSGAIYENEYLLGTSIARPLIAKRQVEIAQAEGATAVAHGATGKGNDQVRFELTFMALDPSLKIVAPWKDSNFTMRSREAAIDYAKERNIPIDQSKKKIYSRDRNLWHISHEGADLEDPWNEPKDDLFVMSNPISKTPNKADYVEIGFEQGIPVKLNGRAINGVTMIERLNDIGGKHGVGQADLVENRLVGIKSRGVYETPGGTILVQAHKFLEMLTLDRETTHYKQQIALKYADLVYDGQWFSPLREALDAFVDQTQKNVTGTVKLKLFKGRCTLAGMKSPKSLYSSDLASFTMGAEYDSTDATGFIKLFGLPMKVSGVVDRQTSGKTSGRRTRKTAKKKTARRKTTKRTTRKK</sequence>
<keyword evidence="4 9" id="KW-0055">Arginine biosynthesis</keyword>
<feature type="binding site" evidence="9">
    <location>
        <position position="276"/>
    </location>
    <ligand>
        <name>L-citrulline</name>
        <dbReference type="ChEBI" id="CHEBI:57743"/>
    </ligand>
</feature>
<dbReference type="STRING" id="1936003.STSP2_02005"/>
<proteinExistence type="inferred from homology"/>
<dbReference type="InterPro" id="IPR018223">
    <property type="entry name" value="Arginosuc_synth_CS"/>
</dbReference>
<feature type="binding site" evidence="9">
    <location>
        <position position="120"/>
    </location>
    <ligand>
        <name>L-aspartate</name>
        <dbReference type="ChEBI" id="CHEBI:29991"/>
    </ligand>
</feature>
<keyword evidence="8 9" id="KW-0067">ATP-binding</keyword>
<dbReference type="HAMAP" id="MF_00005">
    <property type="entry name" value="Arg_succ_synth_type1"/>
    <property type="match status" value="1"/>
</dbReference>
<dbReference type="Gene3D" id="3.40.50.620">
    <property type="entry name" value="HUPs"/>
    <property type="match status" value="1"/>
</dbReference>
<name>A0A1U9NLP5_9BACT</name>
<dbReference type="SUPFAM" id="SSF52402">
    <property type="entry name" value="Adenine nucleotide alpha hydrolases-like"/>
    <property type="match status" value="1"/>
</dbReference>
<evidence type="ECO:0000313" key="13">
    <source>
        <dbReference type="EMBL" id="AQT68829.1"/>
    </source>
</evidence>